<organism evidence="3 4">
    <name type="scientific">Rosenbergiella gaditana</name>
    <dbReference type="NCBI Taxonomy" id="2726987"/>
    <lineage>
        <taxon>Bacteria</taxon>
        <taxon>Pseudomonadati</taxon>
        <taxon>Pseudomonadota</taxon>
        <taxon>Gammaproteobacteria</taxon>
        <taxon>Enterobacterales</taxon>
        <taxon>Erwiniaceae</taxon>
        <taxon>Rosenbergiella</taxon>
    </lineage>
</organism>
<comment type="similarity">
    <text evidence="2">Belongs to the RbfA family.</text>
</comment>
<dbReference type="RefSeq" id="WP_214238144.1">
    <property type="nucleotide sequence ID" value="NZ_JABBFR010000026.1"/>
</dbReference>
<evidence type="ECO:0000313" key="3">
    <source>
        <dbReference type="EMBL" id="MBT0725509.1"/>
    </source>
</evidence>
<dbReference type="PANTHER" id="PTHR33515:SF1">
    <property type="entry name" value="RIBOSOME-BINDING FACTOR A, CHLOROPLASTIC-RELATED"/>
    <property type="match status" value="1"/>
</dbReference>
<reference evidence="3 4" key="1">
    <citation type="submission" date="2020-04" db="EMBL/GenBank/DDBJ databases">
        <title>Genome sequencing of Rosenbergiella species.</title>
        <authorList>
            <person name="Alvarez-Perez S."/>
            <person name="Lievens B."/>
        </authorList>
    </citation>
    <scope>NUCLEOTIDE SEQUENCE [LARGE SCALE GENOMIC DNA]</scope>
    <source>
        <strain evidence="3 4">S61</strain>
    </source>
</reference>
<keyword evidence="2" id="KW-0963">Cytoplasm</keyword>
<dbReference type="Gene3D" id="3.30.300.20">
    <property type="match status" value="1"/>
</dbReference>
<dbReference type="HAMAP" id="MF_00003">
    <property type="entry name" value="RbfA"/>
    <property type="match status" value="1"/>
</dbReference>
<accession>A0ABS5SZH7</accession>
<protein>
    <recommendedName>
        <fullName evidence="2">Ribosome-binding factor A</fullName>
    </recommendedName>
</protein>
<dbReference type="PANTHER" id="PTHR33515">
    <property type="entry name" value="RIBOSOME-BINDING FACTOR A, CHLOROPLASTIC-RELATED"/>
    <property type="match status" value="1"/>
</dbReference>
<evidence type="ECO:0000256" key="2">
    <source>
        <dbReference type="HAMAP-Rule" id="MF_00003"/>
    </source>
</evidence>
<dbReference type="PROSITE" id="PS01319">
    <property type="entry name" value="RBFA"/>
    <property type="match status" value="1"/>
</dbReference>
<dbReference type="EMBL" id="JABBFR010000026">
    <property type="protein sequence ID" value="MBT0725509.1"/>
    <property type="molecule type" value="Genomic_DNA"/>
</dbReference>
<comment type="caution">
    <text evidence="3">The sequence shown here is derived from an EMBL/GenBank/DDBJ whole genome shotgun (WGS) entry which is preliminary data.</text>
</comment>
<proteinExistence type="inferred from homology"/>
<keyword evidence="4" id="KW-1185">Reference proteome</keyword>
<evidence type="ECO:0000313" key="4">
    <source>
        <dbReference type="Proteomes" id="UP000790096"/>
    </source>
</evidence>
<dbReference type="Pfam" id="PF02033">
    <property type="entry name" value="RBFA"/>
    <property type="match status" value="1"/>
</dbReference>
<dbReference type="InterPro" id="IPR015946">
    <property type="entry name" value="KH_dom-like_a/b"/>
</dbReference>
<dbReference type="InterPro" id="IPR023799">
    <property type="entry name" value="RbfA_dom_sf"/>
</dbReference>
<gene>
    <name evidence="2 3" type="primary">rbfA</name>
    <name evidence="3" type="ORF">HH682_13995</name>
</gene>
<dbReference type="InterPro" id="IPR020053">
    <property type="entry name" value="Ribosome-bd_factorA_CS"/>
</dbReference>
<evidence type="ECO:0000256" key="1">
    <source>
        <dbReference type="ARBA" id="ARBA00022517"/>
    </source>
</evidence>
<dbReference type="SUPFAM" id="SSF89919">
    <property type="entry name" value="Ribosome-binding factor A, RbfA"/>
    <property type="match status" value="1"/>
</dbReference>
<comment type="subcellular location">
    <subcellularLocation>
        <location evidence="2">Cytoplasm</location>
    </subcellularLocation>
</comment>
<keyword evidence="1 2" id="KW-0690">Ribosome biogenesis</keyword>
<dbReference type="InterPro" id="IPR000238">
    <property type="entry name" value="RbfA"/>
</dbReference>
<dbReference type="Proteomes" id="UP000790096">
    <property type="component" value="Unassembled WGS sequence"/>
</dbReference>
<comment type="function">
    <text evidence="2">One of several proteins that assist in the late maturation steps of the functional core of the 30S ribosomal subunit. Associates with free 30S ribosomal subunits (but not with 30S subunits that are part of 70S ribosomes or polysomes). Required for efficient processing of 16S rRNA. May interact with the 5'-terminal helix region of 16S rRNA.</text>
</comment>
<sequence length="134" mass="15196">MAKEFGRSQRVAQELQKELAVIIQREIKDPRVGMMVTVSGVEVSRDLAYAKVFVTFLNDKDEDAVKQGVKALQDASGFIRTLLGKAMRLRIVPELTFFYDNSLVEGMRMSNLVTSVVNKDNERHVDDESEDKED</sequence>
<dbReference type="NCBIfam" id="TIGR00082">
    <property type="entry name" value="rbfA"/>
    <property type="match status" value="1"/>
</dbReference>
<comment type="subunit">
    <text evidence="2">Monomer. Binds 30S ribosomal subunits, but not 50S ribosomal subunits or 70S ribosomes.</text>
</comment>
<name>A0ABS5SZH7_9GAMM</name>